<evidence type="ECO:0000256" key="2">
    <source>
        <dbReference type="SAM" id="SignalP"/>
    </source>
</evidence>
<dbReference type="Proteomes" id="UP000317378">
    <property type="component" value="Unassembled WGS sequence"/>
</dbReference>
<feature type="non-terminal residue" evidence="3">
    <location>
        <position position="188"/>
    </location>
</feature>
<dbReference type="InterPro" id="IPR006311">
    <property type="entry name" value="TAT_signal"/>
</dbReference>
<keyword evidence="1 2" id="KW-0732">Signal</keyword>
<dbReference type="OrthoDB" id="9815444at2"/>
<dbReference type="PROSITE" id="PS51318">
    <property type="entry name" value="TAT"/>
    <property type="match status" value="1"/>
</dbReference>
<reference evidence="3 4" key="1">
    <citation type="submission" date="2019-06" db="EMBL/GenBank/DDBJ databases">
        <title>Streptomyces sporangiiformans sp. nov., a novel actinomycete isolated from soil in Mount Song.</title>
        <authorList>
            <person name="Han L."/>
        </authorList>
    </citation>
    <scope>NUCLEOTIDE SEQUENCE [LARGE SCALE GENOMIC DNA]</scope>
    <source>
        <strain evidence="3 4">NEAU-SSA 1</strain>
    </source>
</reference>
<dbReference type="AlphaFoldDB" id="A0A505DRQ9"/>
<dbReference type="SUPFAM" id="SSF53850">
    <property type="entry name" value="Periplasmic binding protein-like II"/>
    <property type="match status" value="1"/>
</dbReference>
<evidence type="ECO:0000313" key="3">
    <source>
        <dbReference type="EMBL" id="TPQ24014.1"/>
    </source>
</evidence>
<dbReference type="InterPro" id="IPR006059">
    <property type="entry name" value="SBP"/>
</dbReference>
<feature type="chain" id="PRO_5039136800" evidence="2">
    <location>
        <begin position="29"/>
        <end position="188"/>
    </location>
</feature>
<dbReference type="RefSeq" id="WP_119098467.1">
    <property type="nucleotide sequence ID" value="NZ_QXMJ01000026.1"/>
</dbReference>
<evidence type="ECO:0000256" key="1">
    <source>
        <dbReference type="ARBA" id="ARBA00022729"/>
    </source>
</evidence>
<comment type="caution">
    <text evidence="3">The sequence shown here is derived from an EMBL/GenBank/DDBJ whole genome shotgun (WGS) entry which is preliminary data.</text>
</comment>
<dbReference type="PANTHER" id="PTHR30006">
    <property type="entry name" value="THIAMINE-BINDING PERIPLASMIC PROTEIN-RELATED"/>
    <property type="match status" value="1"/>
</dbReference>
<evidence type="ECO:0000313" key="4">
    <source>
        <dbReference type="Proteomes" id="UP000317378"/>
    </source>
</evidence>
<proteinExistence type="predicted"/>
<protein>
    <submittedName>
        <fullName evidence="3">Extracellular solute-binding protein</fullName>
    </submittedName>
</protein>
<organism evidence="3 4">
    <name type="scientific">Streptomyces sporangiiformans</name>
    <dbReference type="NCBI Taxonomy" id="2315329"/>
    <lineage>
        <taxon>Bacteria</taxon>
        <taxon>Bacillati</taxon>
        <taxon>Actinomycetota</taxon>
        <taxon>Actinomycetes</taxon>
        <taxon>Kitasatosporales</taxon>
        <taxon>Streptomycetaceae</taxon>
        <taxon>Streptomyces</taxon>
    </lineage>
</organism>
<accession>A0A505DRQ9</accession>
<dbReference type="Pfam" id="PF13416">
    <property type="entry name" value="SBP_bac_8"/>
    <property type="match status" value="1"/>
</dbReference>
<keyword evidence="4" id="KW-1185">Reference proteome</keyword>
<feature type="signal peptide" evidence="2">
    <location>
        <begin position="1"/>
        <end position="28"/>
    </location>
</feature>
<dbReference type="Gene3D" id="3.40.190.10">
    <property type="entry name" value="Periplasmic binding protein-like II"/>
    <property type="match status" value="2"/>
</dbReference>
<sequence length="188" mass="19885">MSDAQIGRRALLRGAGGLAALAALPSLAACGTGTSRSGSSSAKADGKTVVVRDSGGSYGAALQKAIYTPFTQETGIQVKVLNLDDAPLLAQIKQGRPQCDLINNSMMSHTKYVKQDALETLDLDRVKSVKSAKIPEAQITDHAIGHAFYGQCIGYRTDAFGGKKPESWADFWDTKAFKGARAMVHPDG</sequence>
<name>A0A505DRQ9_9ACTN</name>
<dbReference type="EMBL" id="VCHX02000026">
    <property type="protein sequence ID" value="TPQ24014.1"/>
    <property type="molecule type" value="Genomic_DNA"/>
</dbReference>
<gene>
    <name evidence="3" type="ORF">FGD71_001250</name>
</gene>